<evidence type="ECO:0000313" key="7">
    <source>
        <dbReference type="EMBL" id="KAK8227060.1"/>
    </source>
</evidence>
<sequence length="521" mass="55402">MLRLVVVVVAVVVARAVRAAPAPAAVSAAVDIEIETEIEIEIEAEAEAAPFNALQHLGGNSPWFQGPNMFDIEPTAPIGCTVDMAAFLSRHGSRFPDKGAYAEWVALEKKIQSATNLTTDAPELQFLASWSPVLTDPARQIANLSATGQAELAAMGRYYRERYPDLFPGKEVEDEDFTLWANLYAASPRVLDSAKLFARSYLASAPCNGDVDIDINGTIIVLNATSPAAVPGGNSLSPSDACPAFTDNSGGAALAAWESTYLPPIVARINRLLSSSTPSLFNTSDAKLFPYLCGFESQITRARSPWCGVFRPEEIAAYEYAQDLRYWYGHGPGNAVGSVTMAPFLLAVLQRFADGPGTAYTDEEGTWTPNALIAAFSNDGPVMQLAAATGVFDGQAPLPGVFAPANRTFRASNVVPMRGTVGFERLACSAECGASQDGVFVRVLFNNVPYPVAACQDGPGRSCEVGEYEELVRSKLESVGGWGQVCGLSGSGAKVTGEEGSTFLEDRGVSWGEDVSPWDPL</sequence>
<evidence type="ECO:0000256" key="4">
    <source>
        <dbReference type="ARBA" id="ARBA00023180"/>
    </source>
</evidence>
<dbReference type="InterPro" id="IPR000560">
    <property type="entry name" value="His_Pase_clade-2"/>
</dbReference>
<evidence type="ECO:0000256" key="6">
    <source>
        <dbReference type="SAM" id="SignalP"/>
    </source>
</evidence>
<proteinExistence type="inferred from homology"/>
<dbReference type="PIRSF" id="PIRSF000894">
    <property type="entry name" value="Acid_phosphatase"/>
    <property type="match status" value="1"/>
</dbReference>
<dbReference type="EC" id="3.1.3.8" evidence="2"/>
<evidence type="ECO:0000256" key="3">
    <source>
        <dbReference type="ARBA" id="ARBA00022801"/>
    </source>
</evidence>
<dbReference type="Proteomes" id="UP001492380">
    <property type="component" value="Unassembled WGS sequence"/>
</dbReference>
<dbReference type="PANTHER" id="PTHR20963">
    <property type="entry name" value="MULTIPLE INOSITOL POLYPHOSPHATE PHOSPHATASE-RELATED"/>
    <property type="match status" value="1"/>
</dbReference>
<feature type="chain" id="PRO_5047207424" description="3-phytase" evidence="6">
    <location>
        <begin position="20"/>
        <end position="521"/>
    </location>
</feature>
<evidence type="ECO:0000256" key="5">
    <source>
        <dbReference type="SAM" id="MobiDB-lite"/>
    </source>
</evidence>
<dbReference type="InterPro" id="IPR029033">
    <property type="entry name" value="His_PPase_superfam"/>
</dbReference>
<dbReference type="InterPro" id="IPR016274">
    <property type="entry name" value="Histidine_acid_Pase_euk"/>
</dbReference>
<accession>A0ABR1YEK1</accession>
<dbReference type="Gene3D" id="3.40.50.1240">
    <property type="entry name" value="Phosphoglycerate mutase-like"/>
    <property type="match status" value="1"/>
</dbReference>
<protein>
    <recommendedName>
        <fullName evidence="2">3-phytase</fullName>
        <ecNumber evidence="2">3.1.3.8</ecNumber>
    </recommendedName>
</protein>
<feature type="region of interest" description="Disordered" evidence="5">
    <location>
        <begin position="497"/>
        <end position="521"/>
    </location>
</feature>
<keyword evidence="4" id="KW-0325">Glycoprotein</keyword>
<dbReference type="PROSITE" id="PS00616">
    <property type="entry name" value="HIS_ACID_PHOSPHAT_1"/>
    <property type="match status" value="1"/>
</dbReference>
<dbReference type="EMBL" id="JBBWRZ010000010">
    <property type="protein sequence ID" value="KAK8227060.1"/>
    <property type="molecule type" value="Genomic_DNA"/>
</dbReference>
<keyword evidence="6" id="KW-0732">Signal</keyword>
<comment type="similarity">
    <text evidence="1">Belongs to the histidine acid phosphatase family.</text>
</comment>
<keyword evidence="3" id="KW-0378">Hydrolase</keyword>
<feature type="signal peptide" evidence="6">
    <location>
        <begin position="1"/>
        <end position="19"/>
    </location>
</feature>
<reference evidence="7 8" key="1">
    <citation type="submission" date="2024-04" db="EMBL/GenBank/DDBJ databases">
        <title>Phyllosticta paracitricarpa is synonymous to the EU quarantine fungus P. citricarpa based on phylogenomic analyses.</title>
        <authorList>
            <consortium name="Lawrence Berkeley National Laboratory"/>
            <person name="Van Ingen-Buijs V.A."/>
            <person name="Van Westerhoven A.C."/>
            <person name="Haridas S."/>
            <person name="Skiadas P."/>
            <person name="Martin F."/>
            <person name="Groenewald J.Z."/>
            <person name="Crous P.W."/>
            <person name="Seidl M.F."/>
        </authorList>
    </citation>
    <scope>NUCLEOTIDE SEQUENCE [LARGE SCALE GENOMIC DNA]</scope>
    <source>
        <strain evidence="7 8">CBS 123374</strain>
    </source>
</reference>
<organism evidence="7 8">
    <name type="scientific">Phyllosticta capitalensis</name>
    <dbReference type="NCBI Taxonomy" id="121624"/>
    <lineage>
        <taxon>Eukaryota</taxon>
        <taxon>Fungi</taxon>
        <taxon>Dikarya</taxon>
        <taxon>Ascomycota</taxon>
        <taxon>Pezizomycotina</taxon>
        <taxon>Dothideomycetes</taxon>
        <taxon>Dothideomycetes incertae sedis</taxon>
        <taxon>Botryosphaeriales</taxon>
        <taxon>Phyllostictaceae</taxon>
        <taxon>Phyllosticta</taxon>
    </lineage>
</organism>
<dbReference type="Pfam" id="PF00328">
    <property type="entry name" value="His_Phos_2"/>
    <property type="match status" value="1"/>
</dbReference>
<dbReference type="CDD" id="cd07061">
    <property type="entry name" value="HP_HAP_like"/>
    <property type="match status" value="1"/>
</dbReference>
<dbReference type="InterPro" id="IPR033379">
    <property type="entry name" value="Acid_Pase_AS"/>
</dbReference>
<name>A0ABR1YEK1_9PEZI</name>
<keyword evidence="8" id="KW-1185">Reference proteome</keyword>
<evidence type="ECO:0000256" key="2">
    <source>
        <dbReference type="ARBA" id="ARBA00012632"/>
    </source>
</evidence>
<evidence type="ECO:0000313" key="8">
    <source>
        <dbReference type="Proteomes" id="UP001492380"/>
    </source>
</evidence>
<dbReference type="PANTHER" id="PTHR20963:SF23">
    <property type="entry name" value="3-PHYTASE"/>
    <property type="match status" value="1"/>
</dbReference>
<gene>
    <name evidence="7" type="ORF">HDK90DRAFT_419808</name>
</gene>
<comment type="caution">
    <text evidence="7">The sequence shown here is derived from an EMBL/GenBank/DDBJ whole genome shotgun (WGS) entry which is preliminary data.</text>
</comment>
<dbReference type="SUPFAM" id="SSF53254">
    <property type="entry name" value="Phosphoglycerate mutase-like"/>
    <property type="match status" value="1"/>
</dbReference>
<evidence type="ECO:0000256" key="1">
    <source>
        <dbReference type="ARBA" id="ARBA00005375"/>
    </source>
</evidence>